<dbReference type="Pfam" id="PF14578">
    <property type="entry name" value="GTP_EFTU_D4"/>
    <property type="match status" value="1"/>
</dbReference>
<feature type="compositionally biased region" description="Basic and acidic residues" evidence="17">
    <location>
        <begin position="310"/>
        <end position="320"/>
    </location>
</feature>
<evidence type="ECO:0000256" key="18">
    <source>
        <dbReference type="SAM" id="Phobius"/>
    </source>
</evidence>
<evidence type="ECO:0000256" key="17">
    <source>
        <dbReference type="SAM" id="MobiDB-lite"/>
    </source>
</evidence>
<dbReference type="FunFam" id="3.40.50.10050:FF:000002">
    <property type="entry name" value="Eukaryotic translation initiation factor 5B"/>
    <property type="match status" value="1"/>
</dbReference>
<dbReference type="GO" id="GO:0003743">
    <property type="term" value="F:translation initiation factor activity"/>
    <property type="evidence" value="ECO:0007669"/>
    <property type="project" value="UniProtKB-KW"/>
</dbReference>
<evidence type="ECO:0000256" key="5">
    <source>
        <dbReference type="ARBA" id="ARBA00013824"/>
    </source>
</evidence>
<dbReference type="InterPro" id="IPR023115">
    <property type="entry name" value="TIF_IF2_dom3"/>
</dbReference>
<evidence type="ECO:0000259" key="19">
    <source>
        <dbReference type="PROSITE" id="PS51722"/>
    </source>
</evidence>
<sequence>MDMLGFSTEEELHGWLVQGVFALGVVTYVATTFITAPYGRHVRPGWGPTVNTRLGWVLMESPSAVWFALVYSWGEHRFKTTPIIAASLWGYHYTYRSYIYPFLIRTSKDKGMPLTVMLSGDFYNMINAYINARYLSQFGDYSGDVALARPSFYAGLALFVFGLSMNIYSDQVLINLRKPGESGYKIPHGGLFEYVSSPNYFSELLEWAGWTLVSQSPAGLSFLVYTATNLVPRALSNHRWYQDKFREDQQNQIPPHPPKTNRAEMAPKKGKKNAKKATGPAASDDLDDLLNEFAPNEGAAPQHEQTQQQQEDKKQEKESDVDAAAAAYLASLGVAPAAGGEKKDDKKKKKKGKKKPNADAKKDDDKKPMSAAAKALMERQAALKAEQERLEQERLEQERIAQEEEAKRLAEIEREEEARRRKKEARAAKIERQKKEGTYMTKAQKQKAAKAQAALEAMQQAGLVPEAAAEKKKVVYSDNKKKNKKNAKKEEPKKEEPKKVEPKKVEPKKVEPKKVEEEEEVDDWEKAEDAAHAQEEEEAEAPDAWDDEDWETSDVVASLEDKLQEVKEDAAADESDSDGDEDLLVLEQKKEQERLRQQGIALKKRQEEQAEQMRLEAEEERQRSKAKLEAERKKKEAAERRREREAAARANVSLDNLRSPICCIMGHVDTGKTKLLDNIRKTKVQDAEAGGITQQIGATFFPVEAIKQKTARLAETMKLEYRLPGLLVIDTPGHESFTNLRTRGSSLCDIAILVVDIMHGLEPQTLESLRLLRQKKAPFVVALNKIDRCYGWKTMPDMPVQEALKHQNEHVIREFEDRMKSIIVEFAEQKLNAEVYWRNKDLAHTVSLIPTSAISGEGVPDLLMMLTRLTQERMAKSLAFVDILQCTVLEVKVIEGLGTTIDTILVNGTLEEGATIVVCTLDGPVVTTIRSLLTPHPMKEIRVKGEYLHHQKMKAAMGVKICAQGLEKAVAGTQIYVVGPDDDVEELKDSVMSDLTGILDSVKATRRGVMVQASTLGALEALLEFLRTCDPPIPVSCVNIGPVHKKDVMRASVQLEHQPEFATILAFDVKVHSDATELAADLGVRIFTADIIYHLFDQFTVYMDNFRMARREEFAEVAVFPCVLKILPNCVFNKKDPIILGVDVEEGILKVGTPLVVPSAGGFLVGKVGSIEREHKEVDRAKKGASVAVRIDNEGSVMYGRHFDHKNKLVSRLTRQSIDALKENFREDLQKEDWQLVIKLKKVFDII</sequence>
<dbReference type="PANTHER" id="PTHR43381">
    <property type="entry name" value="TRANSLATION INITIATION FACTOR IF-2-RELATED"/>
    <property type="match status" value="1"/>
</dbReference>
<evidence type="ECO:0000256" key="10">
    <source>
        <dbReference type="ARBA" id="ARBA00022741"/>
    </source>
</evidence>
<keyword evidence="6" id="KW-0963">Cytoplasm</keyword>
<keyword evidence="7" id="KW-0396">Initiation factor</keyword>
<dbReference type="GO" id="GO:0016627">
    <property type="term" value="F:oxidoreductase activity, acting on the CH-CH group of donors"/>
    <property type="evidence" value="ECO:0007669"/>
    <property type="project" value="InterPro"/>
</dbReference>
<dbReference type="AlphaFoldDB" id="A0A9W6TMB9"/>
<dbReference type="GO" id="GO:0003924">
    <property type="term" value="F:GTPase activity"/>
    <property type="evidence" value="ECO:0007669"/>
    <property type="project" value="InterPro"/>
</dbReference>
<evidence type="ECO:0000256" key="1">
    <source>
        <dbReference type="ARBA" id="ARBA00004141"/>
    </source>
</evidence>
<evidence type="ECO:0000256" key="16">
    <source>
        <dbReference type="ARBA" id="ARBA00032478"/>
    </source>
</evidence>
<evidence type="ECO:0000313" key="20">
    <source>
        <dbReference type="EMBL" id="GMF16302.1"/>
    </source>
</evidence>
<evidence type="ECO:0000256" key="4">
    <source>
        <dbReference type="ARBA" id="ARBA00011986"/>
    </source>
</evidence>
<evidence type="ECO:0000313" key="21">
    <source>
        <dbReference type="Proteomes" id="UP001165083"/>
    </source>
</evidence>
<feature type="compositionally biased region" description="Basic residues" evidence="17">
    <location>
        <begin position="345"/>
        <end position="355"/>
    </location>
</feature>
<dbReference type="CDD" id="cd01887">
    <property type="entry name" value="IF2_eIF5B"/>
    <property type="match status" value="1"/>
</dbReference>
<keyword evidence="13 18" id="KW-1133">Transmembrane helix</keyword>
<feature type="compositionally biased region" description="Basic and acidic residues" evidence="17">
    <location>
        <begin position="488"/>
        <end position="516"/>
    </location>
</feature>
<dbReference type="GO" id="GO:0016020">
    <property type="term" value="C:membrane"/>
    <property type="evidence" value="ECO:0007669"/>
    <property type="project" value="UniProtKB-SubCell"/>
</dbReference>
<dbReference type="GO" id="GO:0046872">
    <property type="term" value="F:metal ion binding"/>
    <property type="evidence" value="ECO:0007669"/>
    <property type="project" value="UniProtKB-KW"/>
</dbReference>
<dbReference type="Gene3D" id="1.20.120.1630">
    <property type="match status" value="1"/>
</dbReference>
<dbReference type="PROSITE" id="PS51722">
    <property type="entry name" value="G_TR_2"/>
    <property type="match status" value="1"/>
</dbReference>
<name>A0A9W6TMB9_9STRA</name>
<evidence type="ECO:0000256" key="14">
    <source>
        <dbReference type="ARBA" id="ARBA00023134"/>
    </source>
</evidence>
<feature type="compositionally biased region" description="Acidic residues" evidence="17">
    <location>
        <begin position="517"/>
        <end position="526"/>
    </location>
</feature>
<proteinExistence type="inferred from homology"/>
<evidence type="ECO:0000256" key="6">
    <source>
        <dbReference type="ARBA" id="ARBA00022490"/>
    </source>
</evidence>
<feature type="compositionally biased region" description="Acidic residues" evidence="17">
    <location>
        <begin position="571"/>
        <end position="584"/>
    </location>
</feature>
<keyword evidence="8 18" id="KW-0812">Transmembrane</keyword>
<evidence type="ECO:0000256" key="13">
    <source>
        <dbReference type="ARBA" id="ARBA00022989"/>
    </source>
</evidence>
<dbReference type="InterPro" id="IPR015760">
    <property type="entry name" value="TIF_IF2"/>
</dbReference>
<comment type="similarity">
    <text evidence="3">Belongs to the TRAFAC class translation factor GTPase superfamily. Classic translation factor GTPase family. IF-2 subfamily.</text>
</comment>
<feature type="compositionally biased region" description="Low complexity" evidence="17">
    <location>
        <begin position="322"/>
        <end position="339"/>
    </location>
</feature>
<dbReference type="Pfam" id="PF02544">
    <property type="entry name" value="Steroid_dh"/>
    <property type="match status" value="1"/>
</dbReference>
<feature type="compositionally biased region" description="Basic and acidic residues" evidence="17">
    <location>
        <begin position="385"/>
        <end position="437"/>
    </location>
</feature>
<evidence type="ECO:0000256" key="9">
    <source>
        <dbReference type="ARBA" id="ARBA00022723"/>
    </source>
</evidence>
<keyword evidence="12" id="KW-0648">Protein biosynthesis</keyword>
<dbReference type="Proteomes" id="UP001165083">
    <property type="component" value="Unassembled WGS sequence"/>
</dbReference>
<dbReference type="GO" id="GO:0005525">
    <property type="term" value="F:GTP binding"/>
    <property type="evidence" value="ECO:0007669"/>
    <property type="project" value="UniProtKB-KW"/>
</dbReference>
<feature type="compositionally biased region" description="Basic and acidic residues" evidence="17">
    <location>
        <begin position="613"/>
        <end position="647"/>
    </location>
</feature>
<dbReference type="InterPro" id="IPR000795">
    <property type="entry name" value="T_Tr_GTP-bd_dom"/>
</dbReference>
<feature type="region of interest" description="Disordered" evidence="17">
    <location>
        <begin position="246"/>
        <end position="585"/>
    </location>
</feature>
<feature type="compositionally biased region" description="Basic and acidic residues" evidence="17">
    <location>
        <begin position="356"/>
        <end position="368"/>
    </location>
</feature>
<dbReference type="NCBIfam" id="TIGR00231">
    <property type="entry name" value="small_GTP"/>
    <property type="match status" value="1"/>
</dbReference>
<evidence type="ECO:0000256" key="15">
    <source>
        <dbReference type="ARBA" id="ARBA00023136"/>
    </source>
</evidence>
<organism evidence="20 21">
    <name type="scientific">Phytophthora lilii</name>
    <dbReference type="NCBI Taxonomy" id="2077276"/>
    <lineage>
        <taxon>Eukaryota</taxon>
        <taxon>Sar</taxon>
        <taxon>Stramenopiles</taxon>
        <taxon>Oomycota</taxon>
        <taxon>Peronosporomycetes</taxon>
        <taxon>Peronosporales</taxon>
        <taxon>Peronosporaceae</taxon>
        <taxon>Phytophthora</taxon>
    </lineage>
</organism>
<dbReference type="InterPro" id="IPR027417">
    <property type="entry name" value="P-loop_NTPase"/>
</dbReference>
<comment type="subcellular location">
    <subcellularLocation>
        <location evidence="2">Cytoplasm</location>
    </subcellularLocation>
    <subcellularLocation>
        <location evidence="1">Membrane</location>
        <topology evidence="1">Multi-pass membrane protein</topology>
    </subcellularLocation>
</comment>
<dbReference type="Pfam" id="PF00009">
    <property type="entry name" value="GTP_EFTU"/>
    <property type="match status" value="1"/>
</dbReference>
<dbReference type="InterPro" id="IPR001104">
    <property type="entry name" value="3-oxo-5_a-steroid_4-DH_C"/>
</dbReference>
<gene>
    <name evidence="20" type="ORF">Plil01_000578200</name>
</gene>
<evidence type="ECO:0000256" key="12">
    <source>
        <dbReference type="ARBA" id="ARBA00022917"/>
    </source>
</evidence>
<evidence type="ECO:0000256" key="2">
    <source>
        <dbReference type="ARBA" id="ARBA00004496"/>
    </source>
</evidence>
<protein>
    <recommendedName>
        <fullName evidence="5">Eukaryotic translation initiation factor 5B</fullName>
        <ecNumber evidence="4">3.6.5.3</ecNumber>
    </recommendedName>
    <alternativeName>
        <fullName evidence="16">Translation initiation factor IF-2</fullName>
    </alternativeName>
</protein>
<dbReference type="PROSITE" id="PS50244">
    <property type="entry name" value="S5A_REDUCTASE"/>
    <property type="match status" value="1"/>
</dbReference>
<feature type="compositionally biased region" description="Low complexity" evidence="17">
    <location>
        <begin position="449"/>
        <end position="461"/>
    </location>
</feature>
<feature type="compositionally biased region" description="Acidic residues" evidence="17">
    <location>
        <begin position="535"/>
        <end position="552"/>
    </location>
</feature>
<feature type="transmembrane region" description="Helical" evidence="18">
    <location>
        <begin position="12"/>
        <end position="34"/>
    </location>
</feature>
<dbReference type="EC" id="3.6.5.3" evidence="4"/>
<dbReference type="SUPFAM" id="SSF52540">
    <property type="entry name" value="P-loop containing nucleoside triphosphate hydrolases"/>
    <property type="match status" value="1"/>
</dbReference>
<accession>A0A9W6TMB9</accession>
<dbReference type="Gene3D" id="2.40.30.10">
    <property type="entry name" value="Translation factors"/>
    <property type="match status" value="2"/>
</dbReference>
<dbReference type="CDD" id="cd03703">
    <property type="entry name" value="aeIF5B_II"/>
    <property type="match status" value="1"/>
</dbReference>
<keyword evidence="9" id="KW-0479">Metal-binding</keyword>
<comment type="caution">
    <text evidence="20">The sequence shown here is derived from an EMBL/GenBank/DDBJ whole genome shotgun (WGS) entry which is preliminary data.</text>
</comment>
<feature type="domain" description="Tr-type G" evidence="19">
    <location>
        <begin position="657"/>
        <end position="875"/>
    </location>
</feature>
<keyword evidence="11" id="KW-0378">Hydrolase</keyword>
<dbReference type="GO" id="GO:0006629">
    <property type="term" value="P:lipid metabolic process"/>
    <property type="evidence" value="ECO:0007669"/>
    <property type="project" value="InterPro"/>
</dbReference>
<keyword evidence="21" id="KW-1185">Reference proteome</keyword>
<dbReference type="GO" id="GO:0005739">
    <property type="term" value="C:mitochondrion"/>
    <property type="evidence" value="ECO:0007669"/>
    <property type="project" value="TreeGrafter"/>
</dbReference>
<dbReference type="Pfam" id="PF11987">
    <property type="entry name" value="IF-2"/>
    <property type="match status" value="1"/>
</dbReference>
<reference evidence="20" key="1">
    <citation type="submission" date="2023-04" db="EMBL/GenBank/DDBJ databases">
        <title>Phytophthora lilii NBRC 32176.</title>
        <authorList>
            <person name="Ichikawa N."/>
            <person name="Sato H."/>
            <person name="Tonouchi N."/>
        </authorList>
    </citation>
    <scope>NUCLEOTIDE SEQUENCE</scope>
    <source>
        <strain evidence="20">NBRC 32176</strain>
    </source>
</reference>
<dbReference type="PRINTS" id="PR00315">
    <property type="entry name" value="ELONGATNFCT"/>
</dbReference>
<dbReference type="InterPro" id="IPR009000">
    <property type="entry name" value="Transl_B-barrel_sf"/>
</dbReference>
<dbReference type="SUPFAM" id="SSF52156">
    <property type="entry name" value="Initiation factor IF2/eIF5b, domain 3"/>
    <property type="match status" value="1"/>
</dbReference>
<dbReference type="InterPro" id="IPR029459">
    <property type="entry name" value="EFTU-type"/>
</dbReference>
<keyword evidence="10" id="KW-0547">Nucleotide-binding</keyword>
<feature type="region of interest" description="Disordered" evidence="17">
    <location>
        <begin position="613"/>
        <end position="648"/>
    </location>
</feature>
<dbReference type="FunFam" id="2.40.30.10:FF:000013">
    <property type="entry name" value="eukaryotic translation initiation factor 5B"/>
    <property type="match status" value="1"/>
</dbReference>
<evidence type="ECO:0000256" key="7">
    <source>
        <dbReference type="ARBA" id="ARBA00022540"/>
    </source>
</evidence>
<evidence type="ECO:0000256" key="3">
    <source>
        <dbReference type="ARBA" id="ARBA00007733"/>
    </source>
</evidence>
<dbReference type="InterPro" id="IPR005225">
    <property type="entry name" value="Small_GTP-bd"/>
</dbReference>
<dbReference type="FunFam" id="1.20.120.1630:FF:000014">
    <property type="entry name" value="Steroid 5-alpha reductase, putative"/>
    <property type="match status" value="1"/>
</dbReference>
<feature type="compositionally biased region" description="Low complexity" evidence="17">
    <location>
        <begin position="369"/>
        <end position="384"/>
    </location>
</feature>
<dbReference type="NCBIfam" id="NF003078">
    <property type="entry name" value="PRK04004.1"/>
    <property type="match status" value="1"/>
</dbReference>
<dbReference type="PANTHER" id="PTHR43381:SF4">
    <property type="entry name" value="EUKARYOTIC TRANSLATION INITIATION FACTOR 5B"/>
    <property type="match status" value="1"/>
</dbReference>
<feature type="compositionally biased region" description="Basic and acidic residues" evidence="17">
    <location>
        <begin position="468"/>
        <end position="480"/>
    </location>
</feature>
<dbReference type="Gene3D" id="3.40.50.300">
    <property type="entry name" value="P-loop containing nucleotide triphosphate hydrolases"/>
    <property type="match status" value="1"/>
</dbReference>
<evidence type="ECO:0000256" key="11">
    <source>
        <dbReference type="ARBA" id="ARBA00022801"/>
    </source>
</evidence>
<dbReference type="FunFam" id="2.40.30.10:FF:000026">
    <property type="entry name" value="Eukaryotic translation initiation factor 5B"/>
    <property type="match status" value="1"/>
</dbReference>
<keyword evidence="14" id="KW-0342">GTP-binding</keyword>
<feature type="compositionally biased region" description="Basic and acidic residues" evidence="17">
    <location>
        <begin position="559"/>
        <end position="570"/>
    </location>
</feature>
<dbReference type="OrthoDB" id="4928at2759"/>
<dbReference type="Gene3D" id="3.40.50.10050">
    <property type="entry name" value="Translation initiation factor IF- 2, domain 3"/>
    <property type="match status" value="1"/>
</dbReference>
<dbReference type="CDD" id="cd16266">
    <property type="entry name" value="IF2_aeIF5B_IV"/>
    <property type="match status" value="1"/>
</dbReference>
<dbReference type="EMBL" id="BSXW01000248">
    <property type="protein sequence ID" value="GMF16302.1"/>
    <property type="molecule type" value="Genomic_DNA"/>
</dbReference>
<dbReference type="FunFam" id="3.40.50.300:FF:000112">
    <property type="entry name" value="Eukaryotic translation initiation factor 5B"/>
    <property type="match status" value="1"/>
</dbReference>
<keyword evidence="15 18" id="KW-0472">Membrane</keyword>
<evidence type="ECO:0000256" key="8">
    <source>
        <dbReference type="ARBA" id="ARBA00022692"/>
    </source>
</evidence>
<dbReference type="SUPFAM" id="SSF50447">
    <property type="entry name" value="Translation proteins"/>
    <property type="match status" value="1"/>
</dbReference>
<dbReference type="InterPro" id="IPR036925">
    <property type="entry name" value="TIF_IF2_dom3_sf"/>
</dbReference>